<keyword evidence="1" id="KW-0812">Transmembrane</keyword>
<dbReference type="NCBIfam" id="NF047432">
    <property type="entry name" value="LA_3334_fam"/>
    <property type="match status" value="1"/>
</dbReference>
<comment type="caution">
    <text evidence="2">The sequence shown here is derived from an EMBL/GenBank/DDBJ whole genome shotgun (WGS) entry which is preliminary data.</text>
</comment>
<dbReference type="RefSeq" id="WP_002974761.1">
    <property type="nucleotide sequence ID" value="NZ_AOGW02000012.1"/>
</dbReference>
<dbReference type="EMBL" id="AOGW02000012">
    <property type="protein sequence ID" value="EMY60650.1"/>
    <property type="molecule type" value="Genomic_DNA"/>
</dbReference>
<reference evidence="2" key="1">
    <citation type="submission" date="2013-03" db="EMBL/GenBank/DDBJ databases">
        <authorList>
            <person name="Harkins D.M."/>
            <person name="Durkin A.S."/>
            <person name="Brinkac L.M."/>
            <person name="Haft D.H."/>
            <person name="Selengut J.D."/>
            <person name="Sanka R."/>
            <person name="DePew J."/>
            <person name="Purushe J."/>
            <person name="Hartskeerl R.A."/>
            <person name="Ahmed A."/>
            <person name="van der Linden H."/>
            <person name="Goris M.G.A."/>
            <person name="Vinetz J.M."/>
            <person name="Sutton G.G."/>
            <person name="Nierman W.C."/>
            <person name="Fouts D.E."/>
        </authorList>
    </citation>
    <scope>NUCLEOTIDE SEQUENCE [LARGE SCALE GENOMIC DNA]</scope>
    <source>
        <strain evidence="2">LT 11-33</strain>
    </source>
</reference>
<name>N1VUG1_9LEPT</name>
<gene>
    <name evidence="2" type="ORF">LEP1GSC203_0340</name>
</gene>
<dbReference type="STRING" id="1257025.LEP1GSC203_0340"/>
<protein>
    <submittedName>
        <fullName evidence="2">Uncharacterized protein</fullName>
    </submittedName>
</protein>
<organism evidence="2 3">
    <name type="scientific">Leptospira terpstrae serovar Hualin str. LT 11-33 = ATCC 700639</name>
    <dbReference type="NCBI Taxonomy" id="1257025"/>
    <lineage>
        <taxon>Bacteria</taxon>
        <taxon>Pseudomonadati</taxon>
        <taxon>Spirochaetota</taxon>
        <taxon>Spirochaetia</taxon>
        <taxon>Leptospirales</taxon>
        <taxon>Leptospiraceae</taxon>
        <taxon>Leptospira</taxon>
    </lineage>
</organism>
<dbReference type="AlphaFoldDB" id="N1VUG1"/>
<keyword evidence="3" id="KW-1185">Reference proteome</keyword>
<feature type="transmembrane region" description="Helical" evidence="1">
    <location>
        <begin position="36"/>
        <end position="54"/>
    </location>
</feature>
<evidence type="ECO:0000313" key="3">
    <source>
        <dbReference type="Proteomes" id="UP000012371"/>
    </source>
</evidence>
<dbReference type="NCBIfam" id="NF047433">
    <property type="entry name" value="Lepto_7_Nterm"/>
    <property type="match status" value="1"/>
</dbReference>
<dbReference type="OrthoDB" id="330619at2"/>
<keyword evidence="1" id="KW-0472">Membrane</keyword>
<proteinExistence type="predicted"/>
<dbReference type="Proteomes" id="UP000012371">
    <property type="component" value="Unassembled WGS sequence"/>
</dbReference>
<sequence length="320" mass="37110">MQLLSYSKFRYYIQVVHHRQEEKLFVKQNPGKIKKVLYSFLIPLLFIFFITFEISSAEIVLRNGDTYIAEITESKDDKITMRWKGELYEIPKSEILKIDNSKKGEELYFRYDTFELFDGSQLKGVIVKQTEKEIVLKTEIGLLTVDRSKLLNQSNPLSNKYDLKNIHNNQSVIGLGVSIGALNFSAKDNSIYTGFFLFYEPKLFILSDKFRFGAKVDYNLVKNPDLQFLNNLFYLKYSFKRSELLNFYLNFGGGGSLIFSKNNSDRESNIGFTPLGYLEVGWNGLKYENVDFRIGLTSSYFFEQGNSFSYGLIFAMGTRL</sequence>
<evidence type="ECO:0000313" key="2">
    <source>
        <dbReference type="EMBL" id="EMY60650.1"/>
    </source>
</evidence>
<accession>N1VUG1</accession>
<evidence type="ECO:0000256" key="1">
    <source>
        <dbReference type="SAM" id="Phobius"/>
    </source>
</evidence>
<keyword evidence="1" id="KW-1133">Transmembrane helix</keyword>